<dbReference type="Gene3D" id="2.60.120.620">
    <property type="entry name" value="q2cbj1_9rhob like domain"/>
    <property type="match status" value="1"/>
</dbReference>
<dbReference type="PANTHER" id="PTHR20883:SF15">
    <property type="entry name" value="PHYTANOYL-COA DIOXYGENASE DOMAIN-CONTAINING PROTEIN 1"/>
    <property type="match status" value="1"/>
</dbReference>
<accession>A0A6S8BL84</accession>
<keyword evidence="2" id="KW-0479">Metal-binding</keyword>
<dbReference type="EMBL" id="HBIN01008386">
    <property type="protein sequence ID" value="CAE0435939.1"/>
    <property type="molecule type" value="Transcribed_RNA"/>
</dbReference>
<dbReference type="GO" id="GO:0046872">
    <property type="term" value="F:metal ion binding"/>
    <property type="evidence" value="ECO:0007669"/>
    <property type="project" value="UniProtKB-KW"/>
</dbReference>
<evidence type="ECO:0000313" key="4">
    <source>
        <dbReference type="EMBL" id="CAE0435939.1"/>
    </source>
</evidence>
<reference evidence="4" key="1">
    <citation type="submission" date="2021-01" db="EMBL/GenBank/DDBJ databases">
        <authorList>
            <person name="Corre E."/>
            <person name="Pelletier E."/>
            <person name="Niang G."/>
            <person name="Scheremetjew M."/>
            <person name="Finn R."/>
            <person name="Kale V."/>
            <person name="Holt S."/>
            <person name="Cochrane G."/>
            <person name="Meng A."/>
            <person name="Brown T."/>
            <person name="Cohen L."/>
        </authorList>
    </citation>
    <scope>NUCLEOTIDE SEQUENCE</scope>
    <source>
        <strain evidence="4">GSBS06</strain>
    </source>
</reference>
<organism evidence="4">
    <name type="scientific">Aplanochytrium stocchinoi</name>
    <dbReference type="NCBI Taxonomy" id="215587"/>
    <lineage>
        <taxon>Eukaryota</taxon>
        <taxon>Sar</taxon>
        <taxon>Stramenopiles</taxon>
        <taxon>Bigyra</taxon>
        <taxon>Labyrinthulomycetes</taxon>
        <taxon>Thraustochytrida</taxon>
        <taxon>Thraustochytriidae</taxon>
        <taxon>Aplanochytrium</taxon>
    </lineage>
</organism>
<dbReference type="AlphaFoldDB" id="A0A6S8BL84"/>
<dbReference type="Pfam" id="PF05721">
    <property type="entry name" value="PhyH"/>
    <property type="match status" value="1"/>
</dbReference>
<evidence type="ECO:0000256" key="1">
    <source>
        <dbReference type="ARBA" id="ARBA00001962"/>
    </source>
</evidence>
<name>A0A6S8BL84_9STRA</name>
<gene>
    <name evidence="4" type="ORF">ASTO00021_LOCUS6213</name>
    <name evidence="5" type="ORF">ASTO00021_LOCUS6215</name>
</gene>
<dbReference type="InterPro" id="IPR008775">
    <property type="entry name" value="Phytyl_CoA_dOase-like"/>
</dbReference>
<evidence type="ECO:0008006" key="6">
    <source>
        <dbReference type="Google" id="ProtNLM"/>
    </source>
</evidence>
<proteinExistence type="predicted"/>
<evidence type="ECO:0000313" key="5">
    <source>
        <dbReference type="EMBL" id="CAE0435941.1"/>
    </source>
</evidence>
<dbReference type="SUPFAM" id="SSF51197">
    <property type="entry name" value="Clavaminate synthase-like"/>
    <property type="match status" value="1"/>
</dbReference>
<evidence type="ECO:0000256" key="2">
    <source>
        <dbReference type="ARBA" id="ARBA00022723"/>
    </source>
</evidence>
<protein>
    <recommendedName>
        <fullName evidence="6">Fe2OG dioxygenase domain-containing protein</fullName>
    </recommendedName>
</protein>
<keyword evidence="3" id="KW-0408">Iron</keyword>
<comment type="cofactor">
    <cofactor evidence="1">
        <name>Fe cation</name>
        <dbReference type="ChEBI" id="CHEBI:24875"/>
    </cofactor>
</comment>
<evidence type="ECO:0000256" key="3">
    <source>
        <dbReference type="ARBA" id="ARBA00023004"/>
    </source>
</evidence>
<dbReference type="PANTHER" id="PTHR20883">
    <property type="entry name" value="PHYTANOYL-COA DIOXYGENASE DOMAIN CONTAINING 1"/>
    <property type="match status" value="1"/>
</dbReference>
<sequence>MGVAEDLEANGCAVVRGFATKEECEAMKKRMDKLVENWDGNCECLFSTTDNQSDTQGKSRYFMDSGKEIHFFLEPEAVDEATGNLKLGQKKLGAINKVGHGLHLKDEVFEKYSFSEKVCQLVKELGYTDPILPQSMYIMKNPKVGGEVTSHQDSSFLYTEPRPTCLGLWLALDDATLENGCLWYRKGSHKEPVRKHWQKDKDGNMTFKYLVDEEELKKAPLEGQTLENVTHDDIRSKGFESVYCKAGDLVLIHGQVDHLSLANTSAAPRHTYQLHLVEGPQGGVNWSKVNWNQYPDGEDFQRLIRRF</sequence>
<dbReference type="EMBL" id="HBIN01008388">
    <property type="protein sequence ID" value="CAE0435941.1"/>
    <property type="molecule type" value="Transcribed_RNA"/>
</dbReference>